<reference evidence="12" key="2">
    <citation type="journal article" date="2014" name="BMC Genomics">
        <title>A genomic perspective to assessing quality of mass-reared SIT flies used in Mediterranean fruit fly (Ceratitis capitata) eradication in California.</title>
        <authorList>
            <person name="Calla B."/>
            <person name="Hall B."/>
            <person name="Hou S."/>
            <person name="Geib S.M."/>
        </authorList>
    </citation>
    <scope>NUCLEOTIDE SEQUENCE</scope>
</reference>
<dbReference type="SMART" id="SM00184">
    <property type="entry name" value="RING"/>
    <property type="match status" value="2"/>
</dbReference>
<keyword evidence="6" id="KW-0833">Ubl conjugation pathway</keyword>
<keyword evidence="3" id="KW-0808">Transferase</keyword>
<dbReference type="PANTHER" id="PTHR12420">
    <property type="entry name" value="PHD FINGER PROTEIN"/>
    <property type="match status" value="1"/>
</dbReference>
<evidence type="ECO:0000256" key="4">
    <source>
        <dbReference type="ARBA" id="ARBA00022723"/>
    </source>
</evidence>
<dbReference type="SUPFAM" id="SSF57903">
    <property type="entry name" value="FYVE/PHD zinc finger"/>
    <property type="match status" value="1"/>
</dbReference>
<evidence type="ECO:0000256" key="9">
    <source>
        <dbReference type="PROSITE-ProRule" id="PRU00175"/>
    </source>
</evidence>
<dbReference type="InterPro" id="IPR042013">
    <property type="entry name" value="PHF7/G2E3_ePHD"/>
</dbReference>
<dbReference type="InterPro" id="IPR011011">
    <property type="entry name" value="Znf_FYVE_PHD"/>
</dbReference>
<comment type="subcellular location">
    <subcellularLocation>
        <location evidence="1">Nucleus</location>
    </subcellularLocation>
</comment>
<evidence type="ECO:0000256" key="1">
    <source>
        <dbReference type="ARBA" id="ARBA00004123"/>
    </source>
</evidence>
<evidence type="ECO:0000256" key="8">
    <source>
        <dbReference type="ARBA" id="ARBA00023242"/>
    </source>
</evidence>
<dbReference type="InterPro" id="IPR001841">
    <property type="entry name" value="Znf_RING"/>
</dbReference>
<organism evidence="12">
    <name type="scientific">Ceratitis capitata</name>
    <name type="common">Mediterranean fruit fly</name>
    <name type="synonym">Tephritis capitata</name>
    <dbReference type="NCBI Taxonomy" id="7213"/>
    <lineage>
        <taxon>Eukaryota</taxon>
        <taxon>Metazoa</taxon>
        <taxon>Ecdysozoa</taxon>
        <taxon>Arthropoda</taxon>
        <taxon>Hexapoda</taxon>
        <taxon>Insecta</taxon>
        <taxon>Pterygota</taxon>
        <taxon>Neoptera</taxon>
        <taxon>Endopterygota</taxon>
        <taxon>Diptera</taxon>
        <taxon>Brachycera</taxon>
        <taxon>Muscomorpha</taxon>
        <taxon>Tephritoidea</taxon>
        <taxon>Tephritidae</taxon>
        <taxon>Ceratitis</taxon>
        <taxon>Ceratitis</taxon>
    </lineage>
</organism>
<evidence type="ECO:0000256" key="3">
    <source>
        <dbReference type="ARBA" id="ARBA00022679"/>
    </source>
</evidence>
<evidence type="ECO:0000256" key="6">
    <source>
        <dbReference type="ARBA" id="ARBA00022786"/>
    </source>
</evidence>
<accession>W8B0E7</accession>
<evidence type="ECO:0000259" key="10">
    <source>
        <dbReference type="PROSITE" id="PS50089"/>
    </source>
</evidence>
<dbReference type="GO" id="GO:0008270">
    <property type="term" value="F:zinc ion binding"/>
    <property type="evidence" value="ECO:0007669"/>
    <property type="project" value="UniProtKB-KW"/>
</dbReference>
<dbReference type="EMBL" id="GAMC01019869">
    <property type="protein sequence ID" value="JAB86686.1"/>
    <property type="molecule type" value="mRNA"/>
</dbReference>
<name>W8B0E7_CERCA</name>
<evidence type="ECO:0000256" key="5">
    <source>
        <dbReference type="ARBA" id="ARBA00022771"/>
    </source>
</evidence>
<dbReference type="InterPro" id="IPR051188">
    <property type="entry name" value="PHD-type_Zinc_Finger"/>
</dbReference>
<evidence type="ECO:0000256" key="7">
    <source>
        <dbReference type="ARBA" id="ARBA00022833"/>
    </source>
</evidence>
<feature type="domain" description="PHD-type" evidence="11">
    <location>
        <begin position="1"/>
        <end position="115"/>
    </location>
</feature>
<dbReference type="Pfam" id="PF26054">
    <property type="entry name" value="PHD_G2E3"/>
    <property type="match status" value="1"/>
</dbReference>
<dbReference type="CDD" id="cd15669">
    <property type="entry name" value="ePHD_PHF7_G2E3_like"/>
    <property type="match status" value="1"/>
</dbReference>
<dbReference type="InterPro" id="IPR013083">
    <property type="entry name" value="Znf_RING/FYVE/PHD"/>
</dbReference>
<reference evidence="12" key="1">
    <citation type="submission" date="2013-07" db="EMBL/GenBank/DDBJ databases">
        <authorList>
            <person name="Geib S."/>
        </authorList>
    </citation>
    <scope>NUCLEOTIDE SEQUENCE</scope>
</reference>
<dbReference type="InterPro" id="IPR034732">
    <property type="entry name" value="EPHD"/>
</dbReference>
<dbReference type="SMART" id="SM00249">
    <property type="entry name" value="PHD"/>
    <property type="match status" value="3"/>
</dbReference>
<proteinExistence type="evidence at transcript level"/>
<dbReference type="Pfam" id="PF13771">
    <property type="entry name" value="zf-HC5HC2H"/>
    <property type="match status" value="1"/>
</dbReference>
<dbReference type="PROSITE" id="PS50089">
    <property type="entry name" value="ZF_RING_2"/>
    <property type="match status" value="1"/>
</dbReference>
<sequence length="997" mass="112528">MKCELCGSDKLDSIRYGEFLTKNGKGVHTNCLYLSSGMNQNGKDDEGILGFLIKDIAVERKRVSTIQCYYCGEMSANIGCCEKRCYRNFHMICGMENGAMNQYLDTYRSFCHKHVRKTQSRPKRNDDCGICYENIFNGSTRFSSVNMLRATCCRNGWFHKYCLQKFAKMAGYFFKCPLCNDCQKFKKDMSFWGIFIHDKDADWELVPNAFAELLERPSVCEAVICRNAEGRRQKKISNPFIFCSLCGSVAMHRLCLTQKANSFECDSCKNILNAVPILSSTQQNQHNVEENEQNTECSDVDVCGNTDDEYLSCDDFTPPSSKKMSLNQIINEVDNDEYENVKTDDCSMVTTNTSCIETDHSYACDDEIVLNVHENNEDQEGVEKNIQQIGSFNNSYIAQISGGKSMAMRSPAFKDNESEANETSFTHLNYSSEKANSTDNGNTSNFVMSDHSYACIELSDDDNDDWANNTFVTQQNTINIEKFQIDDKASVANALATKSILSDSEAQAQRTSLSECPPSIKYDDFEADHMNTFISSCQSNQCDQVFHYDDGNDTENEDHKGIAKASHRIEESEPKTINAMDMSCIANRTRRRSSFKNQISNIGSSLKLKGSRTEIVDEDHSSMCSADSYQAHRQEDNVVFDYEADEDSEAETGRRTDEEKRLRNYFHRLLHEVKRNTKLNNILGNVDTKTDEKNIVDISCIANRTRRRSVKVQKSTLPTLEVTVEKPIQLVKHTIGNLTDSHTFTLYNDKSIDNRDANCKADSAVSGNAELKNRVNAIRSKQRGAQKRKSDLHANIPAKMPLMSNTSNNPKVATNILEVSCIASRTRRKSVDAKTYLNTIIAREKTKPCTTNTERNVPTKAYNSLSSCESSSNDLSTESGMCDNSIDSVMPRTRTILPIAETPSRRKRTAPRRFLDSGNEYDTHKTKMPKLANWANVKETVNAYVMPRYKRVNGKLKRETAPLPENNVALTRKPFAHSYELLLGATDVDQGAKSARA</sequence>
<dbReference type="PROSITE" id="PS51805">
    <property type="entry name" value="EPHD"/>
    <property type="match status" value="1"/>
</dbReference>
<comment type="pathway">
    <text evidence="2">Protein modification; protein ubiquitination.</text>
</comment>
<keyword evidence="8" id="KW-0539">Nucleus</keyword>
<dbReference type="PANTHER" id="PTHR12420:SF42">
    <property type="entry name" value="G2_M PHASE-SPECIFIC E3 UBIQUITIN-PROTEIN LIGASE"/>
    <property type="match status" value="1"/>
</dbReference>
<dbReference type="AlphaFoldDB" id="W8B0E7"/>
<protein>
    <submittedName>
        <fullName evidence="12">PHD finger protein 7</fullName>
    </submittedName>
</protein>
<evidence type="ECO:0000256" key="2">
    <source>
        <dbReference type="ARBA" id="ARBA00004906"/>
    </source>
</evidence>
<keyword evidence="4" id="KW-0479">Metal-binding</keyword>
<evidence type="ECO:0000313" key="12">
    <source>
        <dbReference type="EMBL" id="JAB86686.1"/>
    </source>
</evidence>
<keyword evidence="5 9" id="KW-0863">Zinc-finger</keyword>
<dbReference type="OrthoDB" id="512616at2759"/>
<dbReference type="GO" id="GO:0005634">
    <property type="term" value="C:nucleus"/>
    <property type="evidence" value="ECO:0007669"/>
    <property type="project" value="TreeGrafter"/>
</dbReference>
<dbReference type="Gene3D" id="3.30.40.10">
    <property type="entry name" value="Zinc/RING finger domain, C3HC4 (zinc finger)"/>
    <property type="match status" value="2"/>
</dbReference>
<gene>
    <name evidence="12" type="primary">PHF7</name>
</gene>
<feature type="domain" description="RING-type" evidence="10">
    <location>
        <begin position="128"/>
        <end position="180"/>
    </location>
</feature>
<dbReference type="InterPro" id="IPR059102">
    <property type="entry name" value="PHD_PHF7/G2E3-like"/>
</dbReference>
<dbReference type="InterPro" id="IPR001965">
    <property type="entry name" value="Znf_PHD"/>
</dbReference>
<evidence type="ECO:0000259" key="11">
    <source>
        <dbReference type="PROSITE" id="PS51805"/>
    </source>
</evidence>
<keyword evidence="7" id="KW-0862">Zinc</keyword>